<protein>
    <submittedName>
        <fullName evidence="2">Osmoprotectant transport system substrate-binding protein</fullName>
    </submittedName>
</protein>
<dbReference type="Proteomes" id="UP000196365">
    <property type="component" value="Unassembled WGS sequence"/>
</dbReference>
<evidence type="ECO:0000313" key="3">
    <source>
        <dbReference type="Proteomes" id="UP000196365"/>
    </source>
</evidence>
<dbReference type="RefSeq" id="WP_087678001.1">
    <property type="nucleotide sequence ID" value="NZ_FUWV01000002.1"/>
</dbReference>
<proteinExistence type="predicted"/>
<dbReference type="Gene3D" id="3.40.190.120">
    <property type="entry name" value="Osmoprotection protein (prox), domain 2"/>
    <property type="match status" value="1"/>
</dbReference>
<dbReference type="Pfam" id="PF04069">
    <property type="entry name" value="OpuAC"/>
    <property type="match status" value="1"/>
</dbReference>
<evidence type="ECO:0000313" key="2">
    <source>
        <dbReference type="EMBL" id="SJZ42537.1"/>
    </source>
</evidence>
<dbReference type="AlphaFoldDB" id="A0A1T4KJI1"/>
<gene>
    <name evidence="2" type="ORF">SAMN02745973_00563</name>
</gene>
<dbReference type="PROSITE" id="PS51257">
    <property type="entry name" value="PROKAR_LIPOPROTEIN"/>
    <property type="match status" value="1"/>
</dbReference>
<organism evidence="2 3">
    <name type="scientific">Garciella nitratireducens DSM 15102</name>
    <dbReference type="NCBI Taxonomy" id="1121911"/>
    <lineage>
        <taxon>Bacteria</taxon>
        <taxon>Bacillati</taxon>
        <taxon>Bacillota</taxon>
        <taxon>Clostridia</taxon>
        <taxon>Eubacteriales</taxon>
        <taxon>Eubacteriaceae</taxon>
        <taxon>Garciella</taxon>
    </lineage>
</organism>
<dbReference type="CDD" id="cd13528">
    <property type="entry name" value="PBP2_osmoprotectants"/>
    <property type="match status" value="1"/>
</dbReference>
<accession>A0A1T4KJI1</accession>
<feature type="domain" description="ABC-type glycine betaine transport system substrate-binding" evidence="1">
    <location>
        <begin position="35"/>
        <end position="300"/>
    </location>
</feature>
<dbReference type="EMBL" id="FUWV01000002">
    <property type="protein sequence ID" value="SJZ42537.1"/>
    <property type="molecule type" value="Genomic_DNA"/>
</dbReference>
<dbReference type="Gene3D" id="3.40.190.10">
    <property type="entry name" value="Periplasmic binding protein-like II"/>
    <property type="match status" value="1"/>
</dbReference>
<reference evidence="2 3" key="1">
    <citation type="submission" date="2017-02" db="EMBL/GenBank/DDBJ databases">
        <authorList>
            <person name="Peterson S.W."/>
        </authorList>
    </citation>
    <scope>NUCLEOTIDE SEQUENCE [LARGE SCALE GENOMIC DNA]</scope>
    <source>
        <strain evidence="2 3">DSM 15102</strain>
    </source>
</reference>
<dbReference type="OrthoDB" id="9801163at2"/>
<keyword evidence="3" id="KW-1185">Reference proteome</keyword>
<dbReference type="SUPFAM" id="SSF53850">
    <property type="entry name" value="Periplasmic binding protein-like II"/>
    <property type="match status" value="1"/>
</dbReference>
<dbReference type="GO" id="GO:0022857">
    <property type="term" value="F:transmembrane transporter activity"/>
    <property type="evidence" value="ECO:0007669"/>
    <property type="project" value="InterPro"/>
</dbReference>
<dbReference type="GO" id="GO:0043190">
    <property type="term" value="C:ATP-binding cassette (ABC) transporter complex"/>
    <property type="evidence" value="ECO:0007669"/>
    <property type="project" value="InterPro"/>
</dbReference>
<sequence>MKQKKKLSMLFIGILLIGIFAGCSSGKGNDEFVIMEGTFSEISILGHMAGQLIEEYTDLKVTYHDAMSTVPFAKALESGEVDLGLSYDGTLLTTILGYDPKDIPEGKDLFEWTNEKAKEDKGLMLTGNLGFENTYALAVKKEFAKKHNIKSISDLKPYTKDLVFGAEHEFFDEQGSMRFKPFNQYYGLKWKDSKSMEMSYKYSAIDNGNIDVTMVYTTDGLNVKSNLALLEDDKNFFPQYYGSFLVRDSIYKEFEEKAPNLEKVLTMLNEKIDNEVMTQMNYEADVEGKDPDKIAREFLIKEGLIKE</sequence>
<dbReference type="InterPro" id="IPR007210">
    <property type="entry name" value="ABC_Gly_betaine_transp_sub-bd"/>
</dbReference>
<name>A0A1T4KJI1_9FIRM</name>
<evidence type="ECO:0000259" key="1">
    <source>
        <dbReference type="Pfam" id="PF04069"/>
    </source>
</evidence>